<dbReference type="SUPFAM" id="SSF52540">
    <property type="entry name" value="P-loop containing nucleoside triphosphate hydrolases"/>
    <property type="match status" value="1"/>
</dbReference>
<protein>
    <recommendedName>
        <fullName evidence="1">C2H2-type domain-containing protein</fullName>
    </recommendedName>
</protein>
<organism evidence="2 3">
    <name type="scientific">Cavenderia fasciculata</name>
    <name type="common">Slime mold</name>
    <name type="synonym">Dictyostelium fasciculatum</name>
    <dbReference type="NCBI Taxonomy" id="261658"/>
    <lineage>
        <taxon>Eukaryota</taxon>
        <taxon>Amoebozoa</taxon>
        <taxon>Evosea</taxon>
        <taxon>Eumycetozoa</taxon>
        <taxon>Dictyostelia</taxon>
        <taxon>Acytosteliales</taxon>
        <taxon>Cavenderiaceae</taxon>
        <taxon>Cavenderia</taxon>
    </lineage>
</organism>
<sequence length="1441" mass="165272">MDKVIVNIPHDNPDMLADFVASDDTYCRAKPFENNNEITYIVTRTRITRCSLDEPTLSQPNPPIESVGEYYIKKMEFKALLEVHLTLKSGDKELIKKIRKETKLEHHLGVLSDKLEQHLQLAKLNVLVRKGFKDPLVGHPVTLEMLKSFFSLKIDEGHLLMPVKMEISDALSPLKVDSKQFSIFKSKKAKLDSYLPRIESMLKKLSDYREELSVILEDENMSNYIAPLNTKVSQAIGRLKSLKQETELFGKESFKNIVEEITVKDTFLDEVLKKISIAMGTTETTIVDKGKWKGKTILDFKTDPTTHIPTHQGIFTYLNNDVYKGYCLNGKRHGNGIMIYHPCSIDKIKLVEGEWKSDEVSYPAKITYDDKTEMISNKAELDSWKAMRQTTYLSQSLETRTIESEKTTQFRVKVEKIKDETFKILYGRFKKSLFSHRKQFFAMFLGVTGSGKSTLVEFILNILTGQLGSPQTLRAKDLEAAGVGKSKTAEAYRYDIEYVEDDLLMFTLTLIDTPGFADSNGIDKDRGHIESILSSVSKIERLDNVTYVVPISLTRQTLETFSVLCQVFSILPIQAFDCVSTAITFGDNKNQASNVLDVLNEMLPGIKDKPATFINNPWAQHPNNSFKDNQTEKFNLSGADNSTDININEIAKKLGSFFVERYESQKSFECKGMVQLNKLIVTLMEELKNIKETYGKLSSSTKSLELISNSKDLNQLAHIADKNAMEEYFKKSGYAVKDGKPMAKVIGNELWPNGAYSTVCLAPDFKTYGDQYSHQLETLRQLESKFKELSVFGNIDKILDCSLQTHRQLEAVQAIDDVIKKKYLTDVISNLKLFIDTIKNSDALKKRIEGEVLEITERRKEKVLQINRWIEKIASFCTNSFYGDGMESQRNNNKCISKHCSSSNDLVYCLMCKYTFCEDHFEECKTVDHTCIDKKDRDIIDYHCDIKEAEWTSRDAKHKFIQLENNNNNWIMDLKVKDVSSHLISFFGPTGSGKSLIIRSSILKKNGCEQHEIPFVGKDDGPSQSTSSDINYYIFSVFKDAEYLLDSEGTGGTPDNQFLKGQPEERLHHVEEVYPRLLHLISDLVVYVFSNPREHSTIVSALSKMVSHVESKVINKPHKPHLLVIFNNQKEKIDKDNDFFQSKEFLDEGEDTKIIKSHFTSYKSITVPNSSEMPTLFIEKLNLVIDAYSSKKTKLDTFIPQFTVGEIVAQLNQSQDKSIDYFMLLQEKSQIYKDYKKSLENSSGTTDLEKHQTAIEQVKKKITFSTSRDDLVQAEYLIWNGRCQVICSDGFQCDLILATHGDYHRSSKSRQQKLEPNNYNFFKEIFFPNNRKSFQLEEAIEWAGKFTGMAIGEPNLVKYFDNLKQHKDLDDLLSKLKDFKTNIQTMLEDEEFFIYVEELNTKVLQAIEAVESHQFNLSNLIKQYDKRYVNQNYIYLEQKID</sequence>
<gene>
    <name evidence="2" type="ORF">DFA_01785</name>
</gene>
<evidence type="ECO:0000313" key="3">
    <source>
        <dbReference type="Proteomes" id="UP000007797"/>
    </source>
</evidence>
<dbReference type="PROSITE" id="PS00028">
    <property type="entry name" value="ZINC_FINGER_C2H2_1"/>
    <property type="match status" value="1"/>
</dbReference>
<dbReference type="SUPFAM" id="SSF82185">
    <property type="entry name" value="Histone H3 K4-specific methyltransferase SET7/9 N-terminal domain"/>
    <property type="match status" value="1"/>
</dbReference>
<dbReference type="EMBL" id="GL883010">
    <property type="protein sequence ID" value="EGG21899.1"/>
    <property type="molecule type" value="Genomic_DNA"/>
</dbReference>
<proteinExistence type="predicted"/>
<dbReference type="PANTHER" id="PTHR47825:SF1">
    <property type="entry name" value="G DOMAIN-CONTAINING PROTEIN-RELATED"/>
    <property type="match status" value="1"/>
</dbReference>
<dbReference type="RefSeq" id="XP_004359750.1">
    <property type="nucleotide sequence ID" value="XM_004359693.1"/>
</dbReference>
<dbReference type="InterPro" id="IPR027417">
    <property type="entry name" value="P-loop_NTPase"/>
</dbReference>
<dbReference type="Gene3D" id="2.20.110.10">
    <property type="entry name" value="Histone H3 K4-specific methyltransferase SET7/9 N-terminal domain"/>
    <property type="match status" value="1"/>
</dbReference>
<dbReference type="PANTHER" id="PTHR47825">
    <property type="entry name" value="AAA_23 DOMAIN-CONTAINING PROTEIN"/>
    <property type="match status" value="1"/>
</dbReference>
<accession>F4PUN5</accession>
<dbReference type="InterPro" id="IPR013087">
    <property type="entry name" value="Znf_C2H2_type"/>
</dbReference>
<evidence type="ECO:0000259" key="1">
    <source>
        <dbReference type="PROSITE" id="PS00028"/>
    </source>
</evidence>
<name>F4PUN5_CACFS</name>
<dbReference type="KEGG" id="dfa:DFA_01785"/>
<dbReference type="OrthoDB" id="5985928at2759"/>
<dbReference type="STRING" id="1054147.F4PUN5"/>
<reference evidence="3" key="1">
    <citation type="journal article" date="2011" name="Genome Res.">
        <title>Phylogeny-wide analysis of social amoeba genomes highlights ancient origins for complex intercellular communication.</title>
        <authorList>
            <person name="Heidel A.J."/>
            <person name="Lawal H.M."/>
            <person name="Felder M."/>
            <person name="Schilde C."/>
            <person name="Helps N.R."/>
            <person name="Tunggal B."/>
            <person name="Rivero F."/>
            <person name="John U."/>
            <person name="Schleicher M."/>
            <person name="Eichinger L."/>
            <person name="Platzer M."/>
            <person name="Noegel A.A."/>
            <person name="Schaap P."/>
            <person name="Gloeckner G."/>
        </authorList>
    </citation>
    <scope>NUCLEOTIDE SEQUENCE [LARGE SCALE GENOMIC DNA]</scope>
    <source>
        <strain evidence="3">SH3</strain>
    </source>
</reference>
<feature type="domain" description="C2H2-type" evidence="1">
    <location>
        <begin position="1283"/>
        <end position="1304"/>
    </location>
</feature>
<dbReference type="GeneID" id="14873918"/>
<dbReference type="Gene3D" id="3.40.50.300">
    <property type="entry name" value="P-loop containing nucleotide triphosphate hydrolases"/>
    <property type="match status" value="1"/>
</dbReference>
<keyword evidence="3" id="KW-1185">Reference proteome</keyword>
<evidence type="ECO:0000313" key="2">
    <source>
        <dbReference type="EMBL" id="EGG21899.1"/>
    </source>
</evidence>
<dbReference type="Proteomes" id="UP000007797">
    <property type="component" value="Unassembled WGS sequence"/>
</dbReference>